<keyword evidence="1" id="KW-1133">Transmembrane helix</keyword>
<reference evidence="2" key="4">
    <citation type="journal article" date="2006" name="BMC Biol.">
        <title>The complete chloroplast DNA sequence of the green alga Oltmannsiellopsis viridis reveals a distinctive quadripartite architecture in the chloroplast genome of early diverging ulvophytes.</title>
        <authorList>
            <person name="Pombert J.F."/>
            <person name="Lemieux C."/>
            <person name="Turmel M."/>
        </authorList>
    </citation>
    <scope>NUCLEOTIDE SEQUENCE</scope>
    <source>
        <strain evidence="2">UTEX 1912</strain>
    </source>
</reference>
<organism evidence="2">
    <name type="scientific">Tupiella akineta</name>
    <name type="common">Green alga</name>
    <name type="synonym">Pseudendoclonium akinetum</name>
    <dbReference type="NCBI Taxonomy" id="160070"/>
    <lineage>
        <taxon>Eukaryota</taxon>
        <taxon>Viridiplantae</taxon>
        <taxon>Chlorophyta</taxon>
        <taxon>core chlorophytes</taxon>
        <taxon>Ulvophyceae</taxon>
        <taxon>OUU clade</taxon>
        <taxon>Ulotrichales</taxon>
        <taxon>Tupiellaceae</taxon>
        <taxon>Tupiella</taxon>
    </lineage>
</organism>
<reference evidence="2" key="2">
    <citation type="submission" date="2004-11" db="EMBL/GenBank/DDBJ databases">
        <authorList>
            <person name="Pombert J.-F."/>
            <person name="Otis C."/>
            <person name="Lemieux C."/>
            <person name="Turmel M."/>
        </authorList>
    </citation>
    <scope>NUCLEOTIDE SEQUENCE</scope>
    <source>
        <strain evidence="2">UTEX 1912</strain>
    </source>
</reference>
<keyword evidence="2" id="KW-0934">Plastid</keyword>
<geneLocation type="chloroplast" evidence="2"/>
<evidence type="ECO:0000313" key="2">
    <source>
        <dbReference type="EMBL" id="AAV80619.1"/>
    </source>
</evidence>
<dbReference type="GeneID" id="4108799"/>
<gene>
    <name evidence="2" type="primary">orf156</name>
</gene>
<reference evidence="2" key="1">
    <citation type="journal article" date="2001" name="Nucleic Acids Res.">
        <title>Rapid evolution of the DNA-binding site in LAGLIDADG homing endonucleases.</title>
        <authorList>
            <person name="Lucas P."/>
            <person name="Otis C."/>
            <person name="Mercier J.P."/>
            <person name="Turmel M."/>
            <person name="Lemieux C."/>
        </authorList>
    </citation>
    <scope>NUCLEOTIDE SEQUENCE</scope>
    <source>
        <strain evidence="2">UTEX 1912</strain>
    </source>
</reference>
<evidence type="ECO:0000256" key="1">
    <source>
        <dbReference type="SAM" id="Phobius"/>
    </source>
</evidence>
<dbReference type="EMBL" id="AY835431">
    <property type="protein sequence ID" value="AAV80619.1"/>
    <property type="molecule type" value="Genomic_DNA"/>
</dbReference>
<name>Q3ZJ72_TUPAK</name>
<protein>
    <submittedName>
        <fullName evidence="2">Uncharacterized protein</fullName>
    </submittedName>
</protein>
<dbReference type="RefSeq" id="YP_636195.1">
    <property type="nucleotide sequence ID" value="NC_008114.1"/>
</dbReference>
<sequence>MPPNKICTTVNSVLPKTDTKINDWLDDCEVVSPEGGRFVQSNLYVPNIICTVGVAPPRPEVERIATVSNFWDSPAAIILTYAASGTAVCAIILVLNKLQTGRFFINSASEIEVLVSYKEGVLSLNQGAFLLMRSSGMTFQLAVQFLKDDLSGLETK</sequence>
<proteinExistence type="predicted"/>
<accession>Q3ZJ72</accession>
<feature type="transmembrane region" description="Helical" evidence="1">
    <location>
        <begin position="75"/>
        <end position="95"/>
    </location>
</feature>
<keyword evidence="2" id="KW-0150">Chloroplast</keyword>
<reference evidence="2" key="3">
    <citation type="journal article" date="2005" name="Mol. Biol. Evol.">
        <title>The chloroplast genome sequence of the green alga Pseudendoclonium akinetum (Ulvophyceae) reveals unusual structural features and new insights into the branching order of chlorophyte lineages.</title>
        <authorList>
            <person name="Pombert J.F."/>
            <person name="Otis C."/>
            <person name="Lemieux C."/>
            <person name="Turmel M."/>
        </authorList>
    </citation>
    <scope>NUCLEOTIDE SEQUENCE</scope>
    <source>
        <strain evidence="2">UTEX 1912</strain>
    </source>
</reference>
<keyword evidence="1" id="KW-0472">Membrane</keyword>
<keyword evidence="1" id="KW-0812">Transmembrane</keyword>
<dbReference type="AlphaFoldDB" id="Q3ZJ72"/>